<sequence>MTLDNLYSKKQIEILKKSQKEDWFIMINHGAVRAGKTQIDNDLFLKELLRIKKIAKEDKVDKPMYILGGVSAGTLYTNILRELEDKYDITFKFDKYGNFSLFGVYVVTTFTGSIAGLRAIRGMTSYGAYINEATLANKDVFDEIIKRCSGRGARIICDTNPDNPNHWLKVDYIDKAGSEDGKKITEFHFNIFDNPFLDKGYVDNLIATTPKGMFTDRGIYGLWTIAEGAIYSDYDKSIHEIDTLPDMVRYFAGVDWGYDHYGSIVIIGEDKRGNYYLVDGIAEQYKEIDWWVDRANEFKEHYGNIIFWSDSARPEHVARFQRERLKARNANKSIVSGIEHIAKLLKENNLFIKREVIPRFFDEIYQYKWKPNSTKDEPLKEYDDVLDALRYALYSQWLIDNRPTGNQFNVLRQGLGY</sequence>
<dbReference type="InterPro" id="IPR006437">
    <property type="entry name" value="Phage_terminase_lsu"/>
</dbReference>
<keyword evidence="2" id="KW-0472">Membrane</keyword>
<evidence type="ECO:0000256" key="2">
    <source>
        <dbReference type="SAM" id="Phobius"/>
    </source>
</evidence>
<dbReference type="InterPro" id="IPR052380">
    <property type="entry name" value="Viral_DNA_packaging_terminase"/>
</dbReference>
<gene>
    <name evidence="4" type="ORF">SAMEA1711581_01407</name>
</gene>
<accession>A0A8B6J2I1</accession>
<keyword evidence="2" id="KW-1133">Transmembrane helix</keyword>
<feature type="transmembrane region" description="Helical" evidence="2">
    <location>
        <begin position="99"/>
        <end position="120"/>
    </location>
</feature>
<dbReference type="AlphaFoldDB" id="A0A8B6J2I1"/>
<dbReference type="Gene3D" id="3.30.420.280">
    <property type="match status" value="1"/>
</dbReference>
<dbReference type="Proteomes" id="UP000353394">
    <property type="component" value="Unassembled WGS sequence"/>
</dbReference>
<dbReference type="Gene3D" id="3.40.50.300">
    <property type="entry name" value="P-loop containing nucleotide triphosphate hydrolases"/>
    <property type="match status" value="1"/>
</dbReference>
<dbReference type="NCBIfam" id="TIGR01547">
    <property type="entry name" value="phage_term_2"/>
    <property type="match status" value="1"/>
</dbReference>
<proteinExistence type="predicted"/>
<comment type="caution">
    <text evidence="4">The sequence shown here is derived from an EMBL/GenBank/DDBJ whole genome shotgun (WGS) entry which is preliminary data.</text>
</comment>
<evidence type="ECO:0000313" key="4">
    <source>
        <dbReference type="EMBL" id="VHD14646.1"/>
    </source>
</evidence>
<protein>
    <submittedName>
        <fullName evidence="4">Phage terminase large subunit</fullName>
    </submittedName>
</protein>
<evidence type="ECO:0000256" key="1">
    <source>
        <dbReference type="ARBA" id="ARBA00022612"/>
    </source>
</evidence>
<dbReference type="PANTHER" id="PTHR39184">
    <property type="match status" value="1"/>
</dbReference>
<organism evidence="4 5">
    <name type="scientific">Streptococcus pyogenes</name>
    <dbReference type="NCBI Taxonomy" id="1314"/>
    <lineage>
        <taxon>Bacteria</taxon>
        <taxon>Bacillati</taxon>
        <taxon>Bacillota</taxon>
        <taxon>Bacilli</taxon>
        <taxon>Lactobacillales</taxon>
        <taxon>Streptococcaceae</taxon>
        <taxon>Streptococcus</taxon>
    </lineage>
</organism>
<evidence type="ECO:0000259" key="3">
    <source>
        <dbReference type="Pfam" id="PF17289"/>
    </source>
</evidence>
<dbReference type="PANTHER" id="PTHR39184:SF1">
    <property type="entry name" value="PBSX PHAGE TERMINASE LARGE SUBUNIT"/>
    <property type="match status" value="1"/>
</dbReference>
<dbReference type="EMBL" id="CAAIJW010000010">
    <property type="protein sequence ID" value="VHD14646.1"/>
    <property type="molecule type" value="Genomic_DNA"/>
</dbReference>
<dbReference type="InterPro" id="IPR027417">
    <property type="entry name" value="P-loop_NTPase"/>
</dbReference>
<evidence type="ECO:0000313" key="5">
    <source>
        <dbReference type="Proteomes" id="UP000353394"/>
    </source>
</evidence>
<keyword evidence="2" id="KW-0812">Transmembrane</keyword>
<dbReference type="Pfam" id="PF03237">
    <property type="entry name" value="Terminase_6N"/>
    <property type="match status" value="1"/>
</dbReference>
<reference evidence="4 5" key="1">
    <citation type="submission" date="2019-04" db="EMBL/GenBank/DDBJ databases">
        <authorList>
            <consortium name="Pathogen Informatics"/>
        </authorList>
    </citation>
    <scope>NUCLEOTIDE SEQUENCE [LARGE SCALE GENOMIC DNA]</scope>
    <source>
        <strain evidence="4 5">K36395</strain>
    </source>
</reference>
<keyword evidence="1" id="KW-1188">Viral release from host cell</keyword>
<name>A0A8B6J2I1_STRPY</name>
<dbReference type="Pfam" id="PF17289">
    <property type="entry name" value="Terminase_6C"/>
    <property type="match status" value="1"/>
</dbReference>
<dbReference type="InterPro" id="IPR035421">
    <property type="entry name" value="Terminase_6C"/>
</dbReference>
<dbReference type="RefSeq" id="WP_115223087.1">
    <property type="nucleotide sequence ID" value="NZ_CAAHKZ010000002.1"/>
</dbReference>
<feature type="domain" description="Terminase large subunit gp17-like C-terminal" evidence="3">
    <location>
        <begin position="253"/>
        <end position="394"/>
    </location>
</feature>